<proteinExistence type="predicted"/>
<sequence length="145" mass="15340">MPEVVVARPTAHGWRKGRLGKFRQGGWRGRRGTAVFRRNRGQAGVEGDAAMSTKDTATSADARARRSGRLKAVQWRQRHCFAGEDASPGVSARNGGQAGGEEAAVTTGKATAQPAGALTRRQGRLEAAGAGEREGRPRGGVIRPR</sequence>
<organism evidence="2 3">
    <name type="scientific">Oryza sativa subsp. japonica</name>
    <name type="common">Rice</name>
    <dbReference type="NCBI Taxonomy" id="39947"/>
    <lineage>
        <taxon>Eukaryota</taxon>
        <taxon>Viridiplantae</taxon>
        <taxon>Streptophyta</taxon>
        <taxon>Embryophyta</taxon>
        <taxon>Tracheophyta</taxon>
        <taxon>Spermatophyta</taxon>
        <taxon>Magnoliopsida</taxon>
        <taxon>Liliopsida</taxon>
        <taxon>Poales</taxon>
        <taxon>Poaceae</taxon>
        <taxon>BOP clade</taxon>
        <taxon>Oryzoideae</taxon>
        <taxon>Oryzeae</taxon>
        <taxon>Oryzinae</taxon>
        <taxon>Oryza</taxon>
        <taxon>Oryza sativa</taxon>
    </lineage>
</organism>
<reference evidence="3" key="2">
    <citation type="journal article" date="2008" name="Nucleic Acids Res.">
        <title>The rice annotation project database (RAP-DB): 2008 update.</title>
        <authorList>
            <consortium name="The rice annotation project (RAP)"/>
        </authorList>
    </citation>
    <scope>GENOME REANNOTATION</scope>
    <source>
        <strain evidence="3">cv. Nipponbare</strain>
    </source>
</reference>
<evidence type="ECO:0000313" key="3">
    <source>
        <dbReference type="Proteomes" id="UP000000763"/>
    </source>
</evidence>
<feature type="compositionally biased region" description="Low complexity" evidence="1">
    <location>
        <begin position="48"/>
        <end position="61"/>
    </location>
</feature>
<dbReference type="EMBL" id="AC068654">
    <property type="protein sequence ID" value="AAM08515.1"/>
    <property type="molecule type" value="Genomic_DNA"/>
</dbReference>
<protein>
    <submittedName>
        <fullName evidence="2">Uncharacterized protein</fullName>
    </submittedName>
</protein>
<feature type="region of interest" description="Disordered" evidence="1">
    <location>
        <begin position="38"/>
        <end position="65"/>
    </location>
</feature>
<evidence type="ECO:0000313" key="2">
    <source>
        <dbReference type="EMBL" id="AAM08515.1"/>
    </source>
</evidence>
<feature type="region of interest" description="Disordered" evidence="1">
    <location>
        <begin position="84"/>
        <end position="145"/>
    </location>
</feature>
<gene>
    <name evidence="2" type="primary">OSJNBa0015O22.17</name>
</gene>
<accession>A0A5S6RAA3</accession>
<evidence type="ECO:0000256" key="1">
    <source>
        <dbReference type="SAM" id="MobiDB-lite"/>
    </source>
</evidence>
<dbReference type="Proteomes" id="UP000000763">
    <property type="component" value="Chromosome 10"/>
</dbReference>
<name>A0A5S6RAA3_ORYSJ</name>
<reference evidence="3" key="1">
    <citation type="journal article" date="2005" name="Nature">
        <title>The map-based sequence of the rice genome.</title>
        <authorList>
            <consortium name="International rice genome sequencing project (IRGSP)"/>
            <person name="Matsumoto T."/>
            <person name="Wu J."/>
            <person name="Kanamori H."/>
            <person name="Katayose Y."/>
            <person name="Fujisawa M."/>
            <person name="Namiki N."/>
            <person name="Mizuno H."/>
            <person name="Yamamoto K."/>
            <person name="Antonio B.A."/>
            <person name="Baba T."/>
            <person name="Sakata K."/>
            <person name="Nagamura Y."/>
            <person name="Aoki H."/>
            <person name="Arikawa K."/>
            <person name="Arita K."/>
            <person name="Bito T."/>
            <person name="Chiden Y."/>
            <person name="Fujitsuka N."/>
            <person name="Fukunaka R."/>
            <person name="Hamada M."/>
            <person name="Harada C."/>
            <person name="Hayashi A."/>
            <person name="Hijishita S."/>
            <person name="Honda M."/>
            <person name="Hosokawa S."/>
            <person name="Ichikawa Y."/>
            <person name="Idonuma A."/>
            <person name="Iijima M."/>
            <person name="Ikeda M."/>
            <person name="Ikeno M."/>
            <person name="Ito K."/>
            <person name="Ito S."/>
            <person name="Ito T."/>
            <person name="Ito Y."/>
            <person name="Ito Y."/>
            <person name="Iwabuchi A."/>
            <person name="Kamiya K."/>
            <person name="Karasawa W."/>
            <person name="Kurita K."/>
            <person name="Katagiri S."/>
            <person name="Kikuta A."/>
            <person name="Kobayashi H."/>
            <person name="Kobayashi N."/>
            <person name="Machita K."/>
            <person name="Maehara T."/>
            <person name="Masukawa M."/>
            <person name="Mizubayashi T."/>
            <person name="Mukai Y."/>
            <person name="Nagasaki H."/>
            <person name="Nagata Y."/>
            <person name="Naito S."/>
            <person name="Nakashima M."/>
            <person name="Nakama Y."/>
            <person name="Nakamichi Y."/>
            <person name="Nakamura M."/>
            <person name="Meguro A."/>
            <person name="Negishi M."/>
            <person name="Ohta I."/>
            <person name="Ohta T."/>
            <person name="Okamoto M."/>
            <person name="Ono N."/>
            <person name="Saji S."/>
            <person name="Sakaguchi M."/>
            <person name="Sakai K."/>
            <person name="Shibata M."/>
            <person name="Shimokawa T."/>
            <person name="Song J."/>
            <person name="Takazaki Y."/>
            <person name="Terasawa K."/>
            <person name="Tsugane M."/>
            <person name="Tsuji K."/>
            <person name="Ueda S."/>
            <person name="Waki K."/>
            <person name="Yamagata H."/>
            <person name="Yamamoto M."/>
            <person name="Yamamoto S."/>
            <person name="Yamane H."/>
            <person name="Yoshiki S."/>
            <person name="Yoshihara R."/>
            <person name="Yukawa K."/>
            <person name="Zhong H."/>
            <person name="Yano M."/>
            <person name="Yuan Q."/>
            <person name="Ouyang S."/>
            <person name="Liu J."/>
            <person name="Jones K.M."/>
            <person name="Gansberger K."/>
            <person name="Moffat K."/>
            <person name="Hill J."/>
            <person name="Bera J."/>
            <person name="Fadrosh D."/>
            <person name="Jin S."/>
            <person name="Johri S."/>
            <person name="Kim M."/>
            <person name="Overton L."/>
            <person name="Reardon M."/>
            <person name="Tsitrin T."/>
            <person name="Vuong H."/>
            <person name="Weaver B."/>
            <person name="Ciecko A."/>
            <person name="Tallon L."/>
            <person name="Jackson J."/>
            <person name="Pai G."/>
            <person name="Aken S.V."/>
            <person name="Utterback T."/>
            <person name="Reidmuller S."/>
            <person name="Feldblyum T."/>
            <person name="Hsiao J."/>
            <person name="Zismann V."/>
            <person name="Iobst S."/>
            <person name="de Vazeille A.R."/>
            <person name="Buell C.R."/>
            <person name="Ying K."/>
            <person name="Li Y."/>
            <person name="Lu T."/>
            <person name="Huang Y."/>
            <person name="Zhao Q."/>
            <person name="Feng Q."/>
            <person name="Zhang L."/>
            <person name="Zhu J."/>
            <person name="Weng Q."/>
            <person name="Mu J."/>
            <person name="Lu Y."/>
            <person name="Fan D."/>
            <person name="Liu Y."/>
            <person name="Guan J."/>
            <person name="Zhang Y."/>
            <person name="Yu S."/>
            <person name="Liu X."/>
            <person name="Zhang Y."/>
            <person name="Hong G."/>
            <person name="Han B."/>
            <person name="Choisne N."/>
            <person name="Demange N."/>
            <person name="Orjeda G."/>
            <person name="Samain S."/>
            <person name="Cattolico L."/>
            <person name="Pelletier E."/>
            <person name="Couloux A."/>
            <person name="Segurens B."/>
            <person name="Wincker P."/>
            <person name="D'Hont A."/>
            <person name="Scarpelli C."/>
            <person name="Weissenbach J."/>
            <person name="Salanoubat M."/>
            <person name="Quetier F."/>
            <person name="Yu Y."/>
            <person name="Kim H.R."/>
            <person name="Rambo T."/>
            <person name="Currie J."/>
            <person name="Collura K."/>
            <person name="Luo M."/>
            <person name="Yang T."/>
            <person name="Ammiraju J.S.S."/>
            <person name="Engler F."/>
            <person name="Soderlund C."/>
            <person name="Wing R.A."/>
            <person name="Palmer L.E."/>
            <person name="de la Bastide M."/>
            <person name="Spiegel L."/>
            <person name="Nascimento L."/>
            <person name="Zutavern T."/>
            <person name="O'Shaughnessy A."/>
            <person name="Dike S."/>
            <person name="Dedhia N."/>
            <person name="Preston R."/>
            <person name="Balija V."/>
            <person name="McCombie W.R."/>
            <person name="Chow T."/>
            <person name="Chen H."/>
            <person name="Chung M."/>
            <person name="Chen C."/>
            <person name="Shaw J."/>
            <person name="Wu H."/>
            <person name="Hsiao K."/>
            <person name="Chao Y."/>
            <person name="Chu M."/>
            <person name="Cheng C."/>
            <person name="Hour A."/>
            <person name="Lee P."/>
            <person name="Lin S."/>
            <person name="Lin Y."/>
            <person name="Liou J."/>
            <person name="Liu S."/>
            <person name="Hsing Y."/>
            <person name="Raghuvanshi S."/>
            <person name="Mohanty A."/>
            <person name="Bharti A.K."/>
            <person name="Gaur A."/>
            <person name="Gupta V."/>
            <person name="Kumar D."/>
            <person name="Ravi V."/>
            <person name="Vij S."/>
            <person name="Kapur A."/>
            <person name="Khurana P."/>
            <person name="Khurana P."/>
            <person name="Khurana J.P."/>
            <person name="Tyagi A.K."/>
            <person name="Gaikwad K."/>
            <person name="Singh A."/>
            <person name="Dalal V."/>
            <person name="Srivastava S."/>
            <person name="Dixit A."/>
            <person name="Pal A.K."/>
            <person name="Ghazi I.A."/>
            <person name="Yadav M."/>
            <person name="Pandit A."/>
            <person name="Bhargava A."/>
            <person name="Sureshbabu K."/>
            <person name="Batra K."/>
            <person name="Sharma T.R."/>
            <person name="Mohapatra T."/>
            <person name="Singh N.K."/>
            <person name="Messing J."/>
            <person name="Nelson A.B."/>
            <person name="Fuks G."/>
            <person name="Kavchok S."/>
            <person name="Keizer G."/>
            <person name="Linton E."/>
            <person name="Llaca V."/>
            <person name="Song R."/>
            <person name="Tanyolac B."/>
            <person name="Young S."/>
            <person name="Ho-Il K."/>
            <person name="Hahn J.H."/>
            <person name="Sangsakoo G."/>
            <person name="Vanavichit A."/>
            <person name="de Mattos Luiz.A.T."/>
            <person name="Zimmer P.D."/>
            <person name="Malone G."/>
            <person name="Dellagostin O."/>
            <person name="de Oliveira A.C."/>
            <person name="Bevan M."/>
            <person name="Bancroft I."/>
            <person name="Minx P."/>
            <person name="Cordum H."/>
            <person name="Wilson R."/>
            <person name="Cheng Z."/>
            <person name="Jin W."/>
            <person name="Jiang J."/>
            <person name="Leong S.A."/>
            <person name="Iwama H."/>
            <person name="Gojobori T."/>
            <person name="Itoh T."/>
            <person name="Niimura Y."/>
            <person name="Fujii Y."/>
            <person name="Habara T."/>
            <person name="Sakai H."/>
            <person name="Sato Y."/>
            <person name="Wilson G."/>
            <person name="Kumar K."/>
            <person name="McCouch S."/>
            <person name="Juretic N."/>
            <person name="Hoen D."/>
            <person name="Wright S."/>
            <person name="Bruskiewich R."/>
            <person name="Bureau T."/>
            <person name="Miyao A."/>
            <person name="Hirochika H."/>
            <person name="Nishikawa T."/>
            <person name="Kadowaki K."/>
            <person name="Sugiura M."/>
            <person name="Burr B."/>
            <person name="Sasaki T."/>
        </authorList>
    </citation>
    <scope>NUCLEOTIDE SEQUENCE [LARGE SCALE GENOMIC DNA]</scope>
    <source>
        <strain evidence="3">cv. Nipponbare</strain>
    </source>
</reference>
<dbReference type="AlphaFoldDB" id="A0A5S6RAA3"/>